<dbReference type="Gene3D" id="3.30.2310.20">
    <property type="entry name" value="RelE-like"/>
    <property type="match status" value="1"/>
</dbReference>
<accession>A0A832WHC2</accession>
<dbReference type="OMA" id="FRVQYVV"/>
<dbReference type="Pfam" id="PF05016">
    <property type="entry name" value="ParE_toxin"/>
    <property type="match status" value="1"/>
</dbReference>
<dbReference type="SMR" id="A0A832WHC2"/>
<evidence type="ECO:0000313" key="3">
    <source>
        <dbReference type="Proteomes" id="UP000617544"/>
    </source>
</evidence>
<dbReference type="EMBL" id="DUJN01000004">
    <property type="protein sequence ID" value="HII61010.1"/>
    <property type="molecule type" value="Genomic_DNA"/>
</dbReference>
<evidence type="ECO:0000256" key="1">
    <source>
        <dbReference type="ARBA" id="ARBA00022649"/>
    </source>
</evidence>
<proteinExistence type="predicted"/>
<organism evidence="2 3">
    <name type="scientific">Pyrococcus horikoshii</name>
    <dbReference type="NCBI Taxonomy" id="53953"/>
    <lineage>
        <taxon>Archaea</taxon>
        <taxon>Methanobacteriati</taxon>
        <taxon>Methanobacteriota</taxon>
        <taxon>Thermococci</taxon>
        <taxon>Thermococcales</taxon>
        <taxon>Thermococcaceae</taxon>
        <taxon>Pyrococcus</taxon>
    </lineage>
</organism>
<dbReference type="AlphaFoldDB" id="A0A832WHC2"/>
<evidence type="ECO:0000313" key="2">
    <source>
        <dbReference type="EMBL" id="HII61010.1"/>
    </source>
</evidence>
<dbReference type="InterPro" id="IPR052747">
    <property type="entry name" value="TA_system_RelE_toxin"/>
</dbReference>
<dbReference type="PANTHER" id="PTHR38813">
    <property type="match status" value="1"/>
</dbReference>
<dbReference type="SUPFAM" id="SSF143011">
    <property type="entry name" value="RelE-like"/>
    <property type="match status" value="1"/>
</dbReference>
<gene>
    <name evidence="2" type="ORF">HA331_04525</name>
</gene>
<sequence length="90" mass="10881">MTYRVKIHKQVVKALQSLPKAHYRRFLEFRDILEYEPVPREKFDVIKLEGTGDLDLYRARLGDYRVIYSVNWKDKVIKILKLKPRGRAYK</sequence>
<comment type="caution">
    <text evidence="2">The sequence shown here is derived from an EMBL/GenBank/DDBJ whole genome shotgun (WGS) entry which is preliminary data.</text>
</comment>
<dbReference type="InterPro" id="IPR035093">
    <property type="entry name" value="RelE/ParE_toxin_dom_sf"/>
</dbReference>
<reference evidence="2" key="1">
    <citation type="journal article" date="2020" name="bioRxiv">
        <title>A rank-normalized archaeal taxonomy based on genome phylogeny resolves widespread incomplete and uneven classifications.</title>
        <authorList>
            <person name="Rinke C."/>
            <person name="Chuvochina M."/>
            <person name="Mussig A.J."/>
            <person name="Chaumeil P.-A."/>
            <person name="Waite D.W."/>
            <person name="Whitman W.B."/>
            <person name="Parks D.H."/>
            <person name="Hugenholtz P."/>
        </authorList>
    </citation>
    <scope>NUCLEOTIDE SEQUENCE</scope>
    <source>
        <strain evidence="2">UBA8834</strain>
    </source>
</reference>
<dbReference type="PANTHER" id="PTHR38813:SF1">
    <property type="entry name" value="TOXIN RELE1-RELATED"/>
    <property type="match status" value="1"/>
</dbReference>
<name>A0A832WHC2_PYRHR</name>
<protein>
    <submittedName>
        <fullName evidence="2">Type II toxin-antitoxin system RelE/ParE family toxin</fullName>
    </submittedName>
</protein>
<dbReference type="InterPro" id="IPR007712">
    <property type="entry name" value="RelE/ParE_toxin"/>
</dbReference>
<dbReference type="GeneID" id="1444299"/>
<dbReference type="Proteomes" id="UP000617544">
    <property type="component" value="Unassembled WGS sequence"/>
</dbReference>
<dbReference type="RefSeq" id="WP_010884512.1">
    <property type="nucleotide sequence ID" value="NZ_DUJN01000004.1"/>
</dbReference>
<keyword evidence="1" id="KW-1277">Toxin-antitoxin system</keyword>